<dbReference type="SUPFAM" id="SSF53474">
    <property type="entry name" value="alpha/beta-Hydrolases"/>
    <property type="match status" value="1"/>
</dbReference>
<reference evidence="1 2" key="1">
    <citation type="submission" date="2020-04" db="EMBL/GenBank/DDBJ databases">
        <authorList>
            <person name="Laetsch R D."/>
            <person name="Stevens L."/>
            <person name="Kumar S."/>
            <person name="Blaxter L. M."/>
        </authorList>
    </citation>
    <scope>NUCLEOTIDE SEQUENCE [LARGE SCALE GENOMIC DNA]</scope>
</reference>
<gene>
    <name evidence="1" type="ORF">CBOVIS_LOCUS12236</name>
</gene>
<dbReference type="EMBL" id="CADEPM010000011">
    <property type="protein sequence ID" value="CAB3410763.1"/>
    <property type="molecule type" value="Genomic_DNA"/>
</dbReference>
<dbReference type="Pfam" id="PF09752">
    <property type="entry name" value="ABHD18"/>
    <property type="match status" value="1"/>
</dbReference>
<organism evidence="1 2">
    <name type="scientific">Caenorhabditis bovis</name>
    <dbReference type="NCBI Taxonomy" id="2654633"/>
    <lineage>
        <taxon>Eukaryota</taxon>
        <taxon>Metazoa</taxon>
        <taxon>Ecdysozoa</taxon>
        <taxon>Nematoda</taxon>
        <taxon>Chromadorea</taxon>
        <taxon>Rhabditida</taxon>
        <taxon>Rhabditina</taxon>
        <taxon>Rhabditomorpha</taxon>
        <taxon>Rhabditoidea</taxon>
        <taxon>Rhabditidae</taxon>
        <taxon>Peloderinae</taxon>
        <taxon>Caenorhabditis</taxon>
    </lineage>
</organism>
<comment type="caution">
    <text evidence="1">The sequence shown here is derived from an EMBL/GenBank/DDBJ whole genome shotgun (WGS) entry which is preliminary data.</text>
</comment>
<evidence type="ECO:0000313" key="1">
    <source>
        <dbReference type="EMBL" id="CAB3410763.1"/>
    </source>
</evidence>
<sequence length="341" mass="38686">MSKYRREVMSQRKVVDHVLELRPNIHIAKEIVKDGVRMVDGYFTSPHALLFPQTMPGNVARAHFRAYLPIVPGPLCIHLAGTGDHSYFRRSYLLVDDLLKDGIGAILIQNPFYGDRKPPHQFRSSLENVSDLFVMGAALIAECNYMLSWVESRGYGPFAISGVSMGGFMAQLAGSNTKHAIGIVPILSWTTASPSYTKGAIAPAVNFKALQKQLEDPHYIEKLKSIPNVDWVDRMYQMTENNGDSLAINMMRILMDYFTSLENFPTPIDTSLCHVFLADQDMYVLRDDGTPTYKQVWPECTVEMMEGYGHVSAYFLKHQTWRRTIQKLLNRQKSIIRLESS</sequence>
<dbReference type="PANTHER" id="PTHR13617">
    <property type="entry name" value="PROTEIN ABHD18"/>
    <property type="match status" value="1"/>
</dbReference>
<dbReference type="AlphaFoldDB" id="A0A8S1FE17"/>
<evidence type="ECO:0000313" key="2">
    <source>
        <dbReference type="Proteomes" id="UP000494206"/>
    </source>
</evidence>
<protein>
    <submittedName>
        <fullName evidence="1">Uncharacterized protein</fullName>
    </submittedName>
</protein>
<name>A0A8S1FE17_9PELO</name>
<dbReference type="Gene3D" id="3.40.50.1820">
    <property type="entry name" value="alpha/beta hydrolase"/>
    <property type="match status" value="1"/>
</dbReference>
<proteinExistence type="predicted"/>
<dbReference type="OrthoDB" id="9987145at2759"/>
<dbReference type="PANTHER" id="PTHR13617:SF14">
    <property type="entry name" value="PROTEIN ABHD18"/>
    <property type="match status" value="1"/>
</dbReference>
<dbReference type="InterPro" id="IPR019149">
    <property type="entry name" value="ABHD18"/>
</dbReference>
<accession>A0A8S1FE17</accession>
<keyword evidence="2" id="KW-1185">Reference proteome</keyword>
<dbReference type="InterPro" id="IPR029058">
    <property type="entry name" value="AB_hydrolase_fold"/>
</dbReference>
<dbReference type="Proteomes" id="UP000494206">
    <property type="component" value="Unassembled WGS sequence"/>
</dbReference>